<name>A0A0A0LX77_CUCSA</name>
<dbReference type="Proteomes" id="UP000029981">
    <property type="component" value="Chromosome 1"/>
</dbReference>
<proteinExistence type="predicted"/>
<dbReference type="OMA" id="FEYKQAG"/>
<evidence type="ECO:0000313" key="3">
    <source>
        <dbReference type="Proteomes" id="UP000029981"/>
    </source>
</evidence>
<sequence>MEERKLNFNAPLMSVRRFSKAASSISKANEKKSENSHFSRRSTFPVSRPQFNLDQVTEPVAVPFYWEQIPGRAKNDSGSASPEVHLPHPPERTCSTPRLSFGTALDANKYSSEMEACHQDGCESSSSNAIVVRLESAKASGGRSLASENDDDDDDDDFSDARETLSLTGSFSVNNCSVSGISGYNGPMVKPSGTFRTDPQTRDFMMSRFLPAAKAMVLEPAKYSLKKKLVAVEQPRQVKKAENRRISPIKRLESTLLLQYGKDEVHGVDEVDEESDSVDDEYDNSGHISARGCGLIPNICFKNSLGLLNPVPGMRIRTEAPMSVTKKVGGSSRTLHHSYGQKMNKHAWDATYKQKSEAAVGSPRLLEVKDKWTGESKHFSSSTDLQMKGRSSPFRHSRAASPFRNEASRSPCRRQPFVVPKEVDIISKSKGDIDCHDTPSIQATNKDGVDMANILMEKTLYIDTASVAGTNPPFNSAIFDDKKKSECPNGKNETACEMRVMEESTTEEPSFLEIKCLTMVEEGRLEREAAESKIKDAIDDCLKVGHGLYEEDHTEYTNLGSADEEDYSKANYQLVKVEDPASVKVTSAISSQPPPLPKSPSESWLWRTLPSVSSKKLLAGSNFGNKLYQKPQSPRTSASTKWETIVKSSNLCHDHVRYSEELLPRVSQHSTTENFK</sequence>
<evidence type="ECO:0000313" key="2">
    <source>
        <dbReference type="EMBL" id="KGN65629.1"/>
    </source>
</evidence>
<dbReference type="EMBL" id="CM002922">
    <property type="protein sequence ID" value="KGN65629.1"/>
    <property type="molecule type" value="Genomic_DNA"/>
</dbReference>
<feature type="region of interest" description="Disordered" evidence="1">
    <location>
        <begin position="139"/>
        <end position="161"/>
    </location>
</feature>
<dbReference type="KEGG" id="csv:101207534"/>
<dbReference type="PANTHER" id="PTHR33671:SF3">
    <property type="entry name" value="F28N24.8 PROTEIN"/>
    <property type="match status" value="1"/>
</dbReference>
<gene>
    <name evidence="2" type="ORF">Csa_1G470450</name>
</gene>
<reference evidence="2 3" key="1">
    <citation type="journal article" date="2009" name="Nat. Genet.">
        <title>The genome of the cucumber, Cucumis sativus L.</title>
        <authorList>
            <person name="Huang S."/>
            <person name="Li R."/>
            <person name="Zhang Z."/>
            <person name="Li L."/>
            <person name="Gu X."/>
            <person name="Fan W."/>
            <person name="Lucas W.J."/>
            <person name="Wang X."/>
            <person name="Xie B."/>
            <person name="Ni P."/>
            <person name="Ren Y."/>
            <person name="Zhu H."/>
            <person name="Li J."/>
            <person name="Lin K."/>
            <person name="Jin W."/>
            <person name="Fei Z."/>
            <person name="Li G."/>
            <person name="Staub J."/>
            <person name="Kilian A."/>
            <person name="van der Vossen E.A."/>
            <person name="Wu Y."/>
            <person name="Guo J."/>
            <person name="He J."/>
            <person name="Jia Z."/>
            <person name="Ren Y."/>
            <person name="Tian G."/>
            <person name="Lu Y."/>
            <person name="Ruan J."/>
            <person name="Qian W."/>
            <person name="Wang M."/>
            <person name="Huang Q."/>
            <person name="Li B."/>
            <person name="Xuan Z."/>
            <person name="Cao J."/>
            <person name="Asan"/>
            <person name="Wu Z."/>
            <person name="Zhang J."/>
            <person name="Cai Q."/>
            <person name="Bai Y."/>
            <person name="Zhao B."/>
            <person name="Han Y."/>
            <person name="Li Y."/>
            <person name="Li X."/>
            <person name="Wang S."/>
            <person name="Shi Q."/>
            <person name="Liu S."/>
            <person name="Cho W.K."/>
            <person name="Kim J.Y."/>
            <person name="Xu Y."/>
            <person name="Heller-Uszynska K."/>
            <person name="Miao H."/>
            <person name="Cheng Z."/>
            <person name="Zhang S."/>
            <person name="Wu J."/>
            <person name="Yang Y."/>
            <person name="Kang H."/>
            <person name="Li M."/>
            <person name="Liang H."/>
            <person name="Ren X."/>
            <person name="Shi Z."/>
            <person name="Wen M."/>
            <person name="Jian M."/>
            <person name="Yang H."/>
            <person name="Zhang G."/>
            <person name="Yang Z."/>
            <person name="Chen R."/>
            <person name="Liu S."/>
            <person name="Li J."/>
            <person name="Ma L."/>
            <person name="Liu H."/>
            <person name="Zhou Y."/>
            <person name="Zhao J."/>
            <person name="Fang X."/>
            <person name="Li G."/>
            <person name="Fang L."/>
            <person name="Li Y."/>
            <person name="Liu D."/>
            <person name="Zheng H."/>
            <person name="Zhang Y."/>
            <person name="Qin N."/>
            <person name="Li Z."/>
            <person name="Yang G."/>
            <person name="Yang S."/>
            <person name="Bolund L."/>
            <person name="Kristiansen K."/>
            <person name="Zheng H."/>
            <person name="Li S."/>
            <person name="Zhang X."/>
            <person name="Yang H."/>
            <person name="Wang J."/>
            <person name="Sun R."/>
            <person name="Zhang B."/>
            <person name="Jiang S."/>
            <person name="Wang J."/>
            <person name="Du Y."/>
            <person name="Li S."/>
        </authorList>
    </citation>
    <scope>NUCLEOTIDE SEQUENCE [LARGE SCALE GENOMIC DNA]</scope>
    <source>
        <strain evidence="3">cv. 9930</strain>
    </source>
</reference>
<dbReference type="PANTHER" id="PTHR33671">
    <property type="entry name" value="N-METHYLTRANSFERASE, PUTATIVE (DUF688)-RELATED"/>
    <property type="match status" value="1"/>
</dbReference>
<organism evidence="2 3">
    <name type="scientific">Cucumis sativus</name>
    <name type="common">Cucumber</name>
    <dbReference type="NCBI Taxonomy" id="3659"/>
    <lineage>
        <taxon>Eukaryota</taxon>
        <taxon>Viridiplantae</taxon>
        <taxon>Streptophyta</taxon>
        <taxon>Embryophyta</taxon>
        <taxon>Tracheophyta</taxon>
        <taxon>Spermatophyta</taxon>
        <taxon>Magnoliopsida</taxon>
        <taxon>eudicotyledons</taxon>
        <taxon>Gunneridae</taxon>
        <taxon>Pentapetalae</taxon>
        <taxon>rosids</taxon>
        <taxon>fabids</taxon>
        <taxon>Cucurbitales</taxon>
        <taxon>Cucurbitaceae</taxon>
        <taxon>Benincaseae</taxon>
        <taxon>Cucumis</taxon>
    </lineage>
</organism>
<reference evidence="2 3" key="3">
    <citation type="journal article" date="2010" name="BMC Genomics">
        <title>Transcriptome sequencing and comparative analysis of cucumber flowers with different sex types.</title>
        <authorList>
            <person name="Guo S."/>
            <person name="Zheng Y."/>
            <person name="Joung J.G."/>
            <person name="Liu S."/>
            <person name="Zhang Z."/>
            <person name="Crasta O.R."/>
            <person name="Sobral B.W."/>
            <person name="Xu Y."/>
            <person name="Huang S."/>
            <person name="Fei Z."/>
        </authorList>
    </citation>
    <scope>NUCLEOTIDE SEQUENCE [LARGE SCALE GENOMIC DNA]</scope>
    <source>
        <strain evidence="3">cv. 9930</strain>
    </source>
</reference>
<dbReference type="InterPro" id="IPR007789">
    <property type="entry name" value="DUF688"/>
</dbReference>
<feature type="region of interest" description="Disordered" evidence="1">
    <location>
        <begin position="23"/>
        <end position="44"/>
    </location>
</feature>
<feature type="compositionally biased region" description="Acidic residues" evidence="1">
    <location>
        <begin position="148"/>
        <end position="158"/>
    </location>
</feature>
<dbReference type="AlphaFoldDB" id="A0A0A0LX77"/>
<accession>A0A0A0LX77</accession>
<evidence type="ECO:0000256" key="1">
    <source>
        <dbReference type="SAM" id="MobiDB-lite"/>
    </source>
</evidence>
<feature type="region of interest" description="Disordered" evidence="1">
    <location>
        <begin position="376"/>
        <end position="411"/>
    </location>
</feature>
<keyword evidence="3" id="KW-1185">Reference proteome</keyword>
<dbReference type="Pfam" id="PF05097">
    <property type="entry name" value="DUF688"/>
    <property type="match status" value="1"/>
</dbReference>
<dbReference type="Gramene" id="KGN65629">
    <property type="protein sequence ID" value="KGN65629"/>
    <property type="gene ID" value="Csa_1G470450"/>
</dbReference>
<feature type="region of interest" description="Disordered" evidence="1">
    <location>
        <begin position="73"/>
        <end position="98"/>
    </location>
</feature>
<reference evidence="2 3" key="4">
    <citation type="journal article" date="2011" name="BMC Genomics">
        <title>RNA-Seq improves annotation of protein-coding genes in the cucumber genome.</title>
        <authorList>
            <person name="Li Z."/>
            <person name="Zhang Z."/>
            <person name="Yan P."/>
            <person name="Huang S."/>
            <person name="Fei Z."/>
            <person name="Lin K."/>
        </authorList>
    </citation>
    <scope>NUCLEOTIDE SEQUENCE [LARGE SCALE GENOMIC DNA]</scope>
    <source>
        <strain evidence="3">cv. 9930</strain>
    </source>
</reference>
<dbReference type="OrthoDB" id="677721at2759"/>
<dbReference type="STRING" id="3659.A0A0A0LX77"/>
<reference evidence="2 3" key="2">
    <citation type="journal article" date="2009" name="PLoS ONE">
        <title>An integrated genetic and cytogenetic map of the cucumber genome.</title>
        <authorList>
            <person name="Ren Y."/>
            <person name="Zhang Z."/>
            <person name="Liu J."/>
            <person name="Staub J.E."/>
            <person name="Han Y."/>
            <person name="Cheng Z."/>
            <person name="Li X."/>
            <person name="Lu J."/>
            <person name="Miao H."/>
            <person name="Kang H."/>
            <person name="Xie B."/>
            <person name="Gu X."/>
            <person name="Wang X."/>
            <person name="Du Y."/>
            <person name="Jin W."/>
            <person name="Huang S."/>
        </authorList>
    </citation>
    <scope>NUCLEOTIDE SEQUENCE [LARGE SCALE GENOMIC DNA]</scope>
    <source>
        <strain evidence="3">cv. 9930</strain>
    </source>
</reference>
<feature type="compositionally biased region" description="Basic and acidic residues" evidence="1">
    <location>
        <begin position="28"/>
        <end position="37"/>
    </location>
</feature>
<dbReference type="eggNOG" id="ENOG502QS9P">
    <property type="taxonomic scope" value="Eukaryota"/>
</dbReference>
<protein>
    <submittedName>
        <fullName evidence="2">Uncharacterized protein</fullName>
    </submittedName>
</protein>